<dbReference type="SUPFAM" id="SSF64518">
    <property type="entry name" value="Phase 1 flagellin"/>
    <property type="match status" value="1"/>
</dbReference>
<dbReference type="Pfam" id="PF00700">
    <property type="entry name" value="Flagellin_C"/>
    <property type="match status" value="1"/>
</dbReference>
<dbReference type="GO" id="GO:0005198">
    <property type="term" value="F:structural molecule activity"/>
    <property type="evidence" value="ECO:0007669"/>
    <property type="project" value="InterPro"/>
</dbReference>
<dbReference type="EMBL" id="LR130778">
    <property type="protein sequence ID" value="VDN48533.1"/>
    <property type="molecule type" value="Genomic_DNA"/>
</dbReference>
<dbReference type="AlphaFoldDB" id="A0A3P7PEN3"/>
<protein>
    <submittedName>
        <fullName evidence="6">Flagellar hook-associated protein 3</fullName>
    </submittedName>
</protein>
<feature type="domain" description="Flagellin C-terminal" evidence="5">
    <location>
        <begin position="345"/>
        <end position="425"/>
    </location>
</feature>
<evidence type="ECO:0000256" key="2">
    <source>
        <dbReference type="ARBA" id="ARBA00005709"/>
    </source>
</evidence>
<reference evidence="6 7" key="1">
    <citation type="submission" date="2018-09" db="EMBL/GenBank/DDBJ databases">
        <authorList>
            <person name="Postec A."/>
        </authorList>
    </citation>
    <scope>NUCLEOTIDE SEQUENCE [LARGE SCALE GENOMIC DNA]</scope>
    <source>
        <strain evidence="6">70B-A</strain>
    </source>
</reference>
<evidence type="ECO:0000256" key="3">
    <source>
        <dbReference type="ARBA" id="ARBA00023143"/>
    </source>
</evidence>
<dbReference type="InterPro" id="IPR013384">
    <property type="entry name" value="Flagell_FlgL"/>
</dbReference>
<keyword evidence="3" id="KW-0975">Bacterial flagellum</keyword>
<dbReference type="InterPro" id="IPR046358">
    <property type="entry name" value="Flagellin_C"/>
</dbReference>
<dbReference type="GO" id="GO:0009424">
    <property type="term" value="C:bacterial-type flagellum hook"/>
    <property type="evidence" value="ECO:0007669"/>
    <property type="project" value="InterPro"/>
</dbReference>
<dbReference type="Pfam" id="PF00669">
    <property type="entry name" value="Flagellin_N"/>
    <property type="match status" value="1"/>
</dbReference>
<proteinExistence type="inferred from homology"/>
<keyword evidence="6" id="KW-0969">Cilium</keyword>
<keyword evidence="7" id="KW-1185">Reference proteome</keyword>
<keyword evidence="6" id="KW-0966">Cell projection</keyword>
<evidence type="ECO:0000256" key="1">
    <source>
        <dbReference type="ARBA" id="ARBA00004365"/>
    </source>
</evidence>
<dbReference type="InterPro" id="IPR001492">
    <property type="entry name" value="Flagellin"/>
</dbReference>
<dbReference type="GO" id="GO:0071973">
    <property type="term" value="P:bacterial-type flagellum-dependent cell motility"/>
    <property type="evidence" value="ECO:0007669"/>
    <property type="project" value="InterPro"/>
</dbReference>
<evidence type="ECO:0000259" key="4">
    <source>
        <dbReference type="Pfam" id="PF00669"/>
    </source>
</evidence>
<feature type="domain" description="Flagellin N-terminal" evidence="4">
    <location>
        <begin position="3"/>
        <end position="140"/>
    </location>
</feature>
<dbReference type="NCBIfam" id="TIGR02550">
    <property type="entry name" value="flagell_flgL"/>
    <property type="match status" value="1"/>
</dbReference>
<dbReference type="OrthoDB" id="9758307at2"/>
<gene>
    <name evidence="6" type="primary">flgL</name>
    <name evidence="6" type="ORF">PATL70BA_2631</name>
</gene>
<dbReference type="Proteomes" id="UP000279029">
    <property type="component" value="Chromosome"/>
</dbReference>
<evidence type="ECO:0000313" key="7">
    <source>
        <dbReference type="Proteomes" id="UP000279029"/>
    </source>
</evidence>
<dbReference type="RefSeq" id="WP_125137653.1">
    <property type="nucleotide sequence ID" value="NZ_LR130778.1"/>
</dbReference>
<dbReference type="Gene3D" id="1.20.1330.10">
    <property type="entry name" value="f41 fragment of flagellin, N-terminal domain"/>
    <property type="match status" value="2"/>
</dbReference>
<comment type="similarity">
    <text evidence="2">Belongs to the bacterial flagellin family.</text>
</comment>
<keyword evidence="6" id="KW-0282">Flagellum</keyword>
<dbReference type="InterPro" id="IPR001029">
    <property type="entry name" value="Flagellin_N"/>
</dbReference>
<organism evidence="6 7">
    <name type="scientific">Petrocella atlantisensis</name>
    <dbReference type="NCBI Taxonomy" id="2173034"/>
    <lineage>
        <taxon>Bacteria</taxon>
        <taxon>Bacillati</taxon>
        <taxon>Bacillota</taxon>
        <taxon>Clostridia</taxon>
        <taxon>Lachnospirales</taxon>
        <taxon>Vallitaleaceae</taxon>
        <taxon>Petrocella</taxon>
    </lineage>
</organism>
<dbReference type="PANTHER" id="PTHR42792">
    <property type="entry name" value="FLAGELLIN"/>
    <property type="match status" value="1"/>
</dbReference>
<name>A0A3P7PEN3_9FIRM</name>
<accession>A0A3P7PEN3</accession>
<dbReference type="PANTHER" id="PTHR42792:SF1">
    <property type="entry name" value="FLAGELLAR HOOK-ASSOCIATED PROTEIN 3"/>
    <property type="match status" value="1"/>
</dbReference>
<dbReference type="KEGG" id="cbar:PATL70BA_2631"/>
<evidence type="ECO:0000259" key="5">
    <source>
        <dbReference type="Pfam" id="PF00700"/>
    </source>
</evidence>
<comment type="subcellular location">
    <subcellularLocation>
        <location evidence="1">Bacterial flagellum</location>
    </subcellularLocation>
</comment>
<evidence type="ECO:0000313" key="6">
    <source>
        <dbReference type="EMBL" id="VDN48533.1"/>
    </source>
</evidence>
<sequence>MRITNSMMTNNVLLNINRNRETLSLYETQMATGKKIQKPSDNPIVAIRALKFRNNVNEIKQYQTNAEDAISWAGVTEQSVTNVTEILKRVRDLSVQATSDVLNVENRKNVVTEIEQLMEQFVNEGNTTYAGRHVFSGYKTNMPLVFTETSGDTYELTQSFSASDVEKTQRVVNSEIIDVNRIRLGYTGISNPDATSLIPPFTAVNTMNAADPGAMTPVLGEVNFIQDTGELIFHPDDVSSIPDPLDFTYEKTGFEKGDLMPDHYFDGQNLTTGSVFTVSNEKMLYQISYSQQMSINTMGYDVIGVDLVRDVEELINATKSIGDDDTLTTALQEDLLGDVFNKLIGKMDGHIGKLLNTRAEIGGKINRLELTINRLSEDNLNFTDLLSKNEDVDYSEVIMKMAAQEMVYNASLSASAKIIQPTLLDFIR</sequence>